<evidence type="ECO:0000313" key="3">
    <source>
        <dbReference type="EMBL" id="PTL86810.1"/>
    </source>
</evidence>
<keyword evidence="1" id="KW-1133">Transmembrane helix</keyword>
<organism evidence="3 4">
    <name type="scientific">Candidatus Liberibacter europaeus</name>
    <dbReference type="NCBI Taxonomy" id="744859"/>
    <lineage>
        <taxon>Bacteria</taxon>
        <taxon>Pseudomonadati</taxon>
        <taxon>Pseudomonadota</taxon>
        <taxon>Alphaproteobacteria</taxon>
        <taxon>Hyphomicrobiales</taxon>
        <taxon>Rhizobiaceae</taxon>
        <taxon>Liberibacter</taxon>
    </lineage>
</organism>
<dbReference type="Proteomes" id="UP000240811">
    <property type="component" value="Unassembled WGS sequence"/>
</dbReference>
<dbReference type="EMBL" id="PSQJ01000002">
    <property type="protein sequence ID" value="PTL86810.1"/>
    <property type="molecule type" value="Genomic_DNA"/>
</dbReference>
<keyword evidence="1" id="KW-0472">Membrane</keyword>
<name>A0A2T4VYF9_9HYPH</name>
<gene>
    <name evidence="3" type="ORF">C4617_03150</name>
</gene>
<protein>
    <recommendedName>
        <fullName evidence="2">TadE-like domain-containing protein</fullName>
    </recommendedName>
</protein>
<proteinExistence type="predicted"/>
<comment type="caution">
    <text evidence="3">The sequence shown here is derived from an EMBL/GenBank/DDBJ whole genome shotgun (WGS) entry which is preliminary data.</text>
</comment>
<evidence type="ECO:0000259" key="2">
    <source>
        <dbReference type="Pfam" id="PF07811"/>
    </source>
</evidence>
<dbReference type="InterPro" id="IPR012495">
    <property type="entry name" value="TadE-like_dom"/>
</dbReference>
<sequence length="181" mass="20915">MKFIRRYFLRFPRCQDGVAAIEMAIIFPVLLLIYIATYEIIMMYSYSKRVTRVASSVGDIVSQETNINTQYLNNFSFLAKATMFPYVKKNVSISVVGYWIDKDKRVSVKWKWPANTPDFKDSIPPSMIDESTFLVRSSASAEYGFHVFSSNLLPSKLSTITIDKVYYYRQRLGDQILCSNC</sequence>
<dbReference type="Pfam" id="PF07811">
    <property type="entry name" value="TadE"/>
    <property type="match status" value="1"/>
</dbReference>
<feature type="domain" description="TadE-like" evidence="2">
    <location>
        <begin position="17"/>
        <end position="55"/>
    </location>
</feature>
<reference evidence="4" key="1">
    <citation type="submission" date="2018-02" db="EMBL/GenBank/DDBJ databases">
        <title>Genome sequence of Candidatus Liberibacter europaeus.</title>
        <authorList>
            <person name="Frampton R.A."/>
            <person name="Thompson S.M."/>
            <person name="David C."/>
            <person name="Addison S.M."/>
            <person name="Smith G.R."/>
        </authorList>
    </citation>
    <scope>NUCLEOTIDE SEQUENCE [LARGE SCALE GENOMIC DNA]</scope>
</reference>
<accession>A0A2T4VYF9</accession>
<feature type="transmembrane region" description="Helical" evidence="1">
    <location>
        <begin position="21"/>
        <end position="46"/>
    </location>
</feature>
<evidence type="ECO:0000256" key="1">
    <source>
        <dbReference type="SAM" id="Phobius"/>
    </source>
</evidence>
<keyword evidence="1" id="KW-0812">Transmembrane</keyword>
<evidence type="ECO:0000313" key="4">
    <source>
        <dbReference type="Proteomes" id="UP000240811"/>
    </source>
</evidence>
<dbReference type="AlphaFoldDB" id="A0A2T4VYF9"/>